<feature type="transmembrane region" description="Helical" evidence="1">
    <location>
        <begin position="123"/>
        <end position="145"/>
    </location>
</feature>
<dbReference type="EMBL" id="PVZF01000011">
    <property type="protein sequence ID" value="PRY12114.1"/>
    <property type="molecule type" value="Genomic_DNA"/>
</dbReference>
<evidence type="ECO:0000313" key="2">
    <source>
        <dbReference type="EMBL" id="PRY12114.1"/>
    </source>
</evidence>
<feature type="transmembrane region" description="Helical" evidence="1">
    <location>
        <begin position="62"/>
        <end position="83"/>
    </location>
</feature>
<dbReference type="InterPro" id="IPR049713">
    <property type="entry name" value="Pr6Pr-like"/>
</dbReference>
<keyword evidence="1" id="KW-0472">Membrane</keyword>
<keyword evidence="1" id="KW-0812">Transmembrane</keyword>
<organism evidence="2 3">
    <name type="scientific">Kineococcus rhizosphaerae</name>
    <dbReference type="NCBI Taxonomy" id="559628"/>
    <lineage>
        <taxon>Bacteria</taxon>
        <taxon>Bacillati</taxon>
        <taxon>Actinomycetota</taxon>
        <taxon>Actinomycetes</taxon>
        <taxon>Kineosporiales</taxon>
        <taxon>Kineosporiaceae</taxon>
        <taxon>Kineococcus</taxon>
    </lineage>
</organism>
<protein>
    <recommendedName>
        <fullName evidence="4">FAR-17a/AIG1-like protein</fullName>
    </recommendedName>
</protein>
<proteinExistence type="predicted"/>
<name>A0A2T0QZK1_9ACTN</name>
<evidence type="ECO:0000313" key="3">
    <source>
        <dbReference type="Proteomes" id="UP000238083"/>
    </source>
</evidence>
<reference evidence="2 3" key="1">
    <citation type="submission" date="2018-03" db="EMBL/GenBank/DDBJ databases">
        <title>Genomic Encyclopedia of Archaeal and Bacterial Type Strains, Phase II (KMG-II): from individual species to whole genera.</title>
        <authorList>
            <person name="Goeker M."/>
        </authorList>
    </citation>
    <scope>NUCLEOTIDE SEQUENCE [LARGE SCALE GENOMIC DNA]</scope>
    <source>
        <strain evidence="2 3">DSM 19711</strain>
    </source>
</reference>
<keyword evidence="3" id="KW-1185">Reference proteome</keyword>
<comment type="caution">
    <text evidence="2">The sequence shown here is derived from an EMBL/GenBank/DDBJ whole genome shotgun (WGS) entry which is preliminary data.</text>
</comment>
<dbReference type="NCBIfam" id="NF038065">
    <property type="entry name" value="Pr6Pr"/>
    <property type="match status" value="1"/>
</dbReference>
<gene>
    <name evidence="2" type="ORF">CLV37_11170</name>
</gene>
<dbReference type="Proteomes" id="UP000238083">
    <property type="component" value="Unassembled WGS sequence"/>
</dbReference>
<feature type="transmembrane region" description="Helical" evidence="1">
    <location>
        <begin position="193"/>
        <end position="214"/>
    </location>
</feature>
<evidence type="ECO:0008006" key="4">
    <source>
        <dbReference type="Google" id="ProtNLM"/>
    </source>
</evidence>
<dbReference type="AlphaFoldDB" id="A0A2T0QZK1"/>
<feature type="transmembrane region" description="Helical" evidence="1">
    <location>
        <begin position="20"/>
        <end position="42"/>
    </location>
</feature>
<keyword evidence="1" id="KW-1133">Transmembrane helix</keyword>
<feature type="transmembrane region" description="Helical" evidence="1">
    <location>
        <begin position="95"/>
        <end position="117"/>
    </location>
</feature>
<evidence type="ECO:0000256" key="1">
    <source>
        <dbReference type="SAM" id="Phobius"/>
    </source>
</evidence>
<accession>A0A2T0QZK1</accession>
<sequence>MTNPAGQDGRVRSPAVSRAWHAVLVLVVLASLVTQTVVLLGAGADVNSGESGTSRTTAFVRFVSYFTVQSNLLVLAAAVSLVLDPVRDGRFWRVLRLDALLGITVTGLVFGAVLAPLLHPTGVAWWINAGFHYVSPVMAFLGWLVFGPRPRVDGRTLAWAFVWPLAWIAYTFVRGSVVDWYPYPFLDVDELGFWAALRNTGFVVVLSVLLLTAFRFADRRLPRRG</sequence>
<feature type="transmembrane region" description="Helical" evidence="1">
    <location>
        <begin position="157"/>
        <end position="173"/>
    </location>
</feature>